<evidence type="ECO:0000313" key="1">
    <source>
        <dbReference type="EMBL" id="CAI9169828.1"/>
    </source>
</evidence>
<proteinExistence type="predicted"/>
<accession>A0ABN8Z8I2</accession>
<organism evidence="1 2">
    <name type="scientific">Rangifer tarandus platyrhynchus</name>
    <name type="common">Svalbard reindeer</name>
    <dbReference type="NCBI Taxonomy" id="3082113"/>
    <lineage>
        <taxon>Eukaryota</taxon>
        <taxon>Metazoa</taxon>
        <taxon>Chordata</taxon>
        <taxon>Craniata</taxon>
        <taxon>Vertebrata</taxon>
        <taxon>Euteleostomi</taxon>
        <taxon>Mammalia</taxon>
        <taxon>Eutheria</taxon>
        <taxon>Laurasiatheria</taxon>
        <taxon>Artiodactyla</taxon>
        <taxon>Ruminantia</taxon>
        <taxon>Pecora</taxon>
        <taxon>Cervidae</taxon>
        <taxon>Odocoileinae</taxon>
        <taxon>Rangifer</taxon>
    </lineage>
</organism>
<protein>
    <submittedName>
        <fullName evidence="1">Uncharacterized protein</fullName>
    </submittedName>
</protein>
<evidence type="ECO:0000313" key="2">
    <source>
        <dbReference type="Proteomes" id="UP001176941"/>
    </source>
</evidence>
<keyword evidence="2" id="KW-1185">Reference proteome</keyword>
<gene>
    <name evidence="1" type="ORF">MRATA1EN1_LOCUS18790</name>
</gene>
<reference evidence="1" key="1">
    <citation type="submission" date="2023-04" db="EMBL/GenBank/DDBJ databases">
        <authorList>
            <consortium name="ELIXIR-Norway"/>
        </authorList>
    </citation>
    <scope>NUCLEOTIDE SEQUENCE [LARGE SCALE GENOMIC DNA]</scope>
</reference>
<sequence length="100" mass="11145">MRSQVGLLSIRHVRGLCGLPCGSCPPLMTGQYLCLQQRWLQQGHCNLRLLWPGCQNPFSRLNNWLLATAGIFFFKPGHALKGLLAFSVFTAEMGPLKNAF</sequence>
<name>A0ABN8Z8I2_RANTA</name>
<dbReference type="EMBL" id="OX459939">
    <property type="protein sequence ID" value="CAI9169828.1"/>
    <property type="molecule type" value="Genomic_DNA"/>
</dbReference>
<dbReference type="Proteomes" id="UP001176941">
    <property type="component" value="Chromosome 3"/>
</dbReference>